<comment type="caution">
    <text evidence="2">The sequence shown here is derived from an EMBL/GenBank/DDBJ whole genome shotgun (WGS) entry which is preliminary data.</text>
</comment>
<dbReference type="EMBL" id="JAECZO010000018">
    <property type="protein sequence ID" value="KAK7201675.1"/>
    <property type="molecule type" value="Genomic_DNA"/>
</dbReference>
<gene>
    <name evidence="2" type="ORF">NESM_000232400</name>
</gene>
<dbReference type="AlphaFoldDB" id="A0AAW0F660"/>
<protein>
    <submittedName>
        <fullName evidence="2">Uncharacterized protein</fullName>
    </submittedName>
</protein>
<accession>A0AAW0F660</accession>
<feature type="region of interest" description="Disordered" evidence="1">
    <location>
        <begin position="23"/>
        <end position="56"/>
    </location>
</feature>
<evidence type="ECO:0000313" key="3">
    <source>
        <dbReference type="Proteomes" id="UP001430356"/>
    </source>
</evidence>
<feature type="region of interest" description="Disordered" evidence="1">
    <location>
        <begin position="617"/>
        <end position="648"/>
    </location>
</feature>
<feature type="compositionally biased region" description="Acidic residues" evidence="1">
    <location>
        <begin position="422"/>
        <end position="435"/>
    </location>
</feature>
<organism evidence="2 3">
    <name type="scientific">Novymonas esmeraldas</name>
    <dbReference type="NCBI Taxonomy" id="1808958"/>
    <lineage>
        <taxon>Eukaryota</taxon>
        <taxon>Discoba</taxon>
        <taxon>Euglenozoa</taxon>
        <taxon>Kinetoplastea</taxon>
        <taxon>Metakinetoplastina</taxon>
        <taxon>Trypanosomatida</taxon>
        <taxon>Trypanosomatidae</taxon>
        <taxon>Novymonas</taxon>
    </lineage>
</organism>
<keyword evidence="3" id="KW-1185">Reference proteome</keyword>
<feature type="compositionally biased region" description="Low complexity" evidence="1">
    <location>
        <begin position="617"/>
        <end position="635"/>
    </location>
</feature>
<feature type="region of interest" description="Disordered" evidence="1">
    <location>
        <begin position="132"/>
        <end position="151"/>
    </location>
</feature>
<name>A0AAW0F660_9TRYP</name>
<feature type="compositionally biased region" description="Low complexity" evidence="1">
    <location>
        <begin position="47"/>
        <end position="56"/>
    </location>
</feature>
<reference evidence="2 3" key="1">
    <citation type="journal article" date="2021" name="MBio">
        <title>A New Model Trypanosomatid, Novymonas esmeraldas: Genomic Perception of Its 'Candidatus Pandoraea novymonadis' Endosymbiont.</title>
        <authorList>
            <person name="Zakharova A."/>
            <person name="Saura A."/>
            <person name="Butenko A."/>
            <person name="Podesvova L."/>
            <person name="Warmusova S."/>
            <person name="Kostygov A.Y."/>
            <person name="Nenarokova A."/>
            <person name="Lukes J."/>
            <person name="Opperdoes F.R."/>
            <person name="Yurchenko V."/>
        </authorList>
    </citation>
    <scope>NUCLEOTIDE SEQUENCE [LARGE SCALE GENOMIC DNA]</scope>
    <source>
        <strain evidence="2 3">E262AT.01</strain>
    </source>
</reference>
<feature type="region of interest" description="Disordered" evidence="1">
    <location>
        <begin position="407"/>
        <end position="453"/>
    </location>
</feature>
<evidence type="ECO:0000313" key="2">
    <source>
        <dbReference type="EMBL" id="KAK7201675.1"/>
    </source>
</evidence>
<dbReference type="Proteomes" id="UP001430356">
    <property type="component" value="Unassembled WGS sequence"/>
</dbReference>
<evidence type="ECO:0000256" key="1">
    <source>
        <dbReference type="SAM" id="MobiDB-lite"/>
    </source>
</evidence>
<proteinExistence type="predicted"/>
<sequence length="953" mass="104766">MMHTPSPLRGRSVTAVRRWAWTPPSTPVTQRHLSASAVRRAPPPLPKQQQQHPQMQDQQVWPRLQHWSATRITATRKVQALNRGALDIETLVEHVVSCIPVAPVCSSVSVIYRRFLHDDVWECILRERGSVAPHPDERTRAPRPSSEGAAKQRVTAQRMAALKASVGSIGALLDTLAGENVVSEVLCDRERGRLFAHGVYMSFDQLHATIATSAEEAGRAFAVMYTPLTVHTIAELDSRLTAPSKEGHSSSGFRYADLCWPTNASSAPLMNQRRKGLNTPPALLELHARRNVVAEVFRLVPAAVEPACGGDVYMPYFGDDFVPPPELPAAVAASPSSTAVSRFTPAMLAAVLPTHFVPMEALLQQLPHGYTAEHVRRIFGEMAAVESVTLAGATYIRLFGGKGGEAFAQQAPNTGGSHGEDARDDGDGDDEDADGVEQQQQQQQLPSSSAGNQERQCIAAYEPDPYLIYAFLQQLGRPYEWVPLYTVVERAAPAAQAALLPLREHSTLLYFAQMSQFVGFTPQHGGAVCHCYPPTRTLRAETTPLPQELAEVHRMLHTRGLVFVSEIEAGRSYRLRSRTKRRIIAHFGTLRRFLFQHESTFRLSVVPSDSTTAAASAAAAAASPVPTPAEPGTLAVPPPPTPTQSLPRGSGFAVAQLSVPSLLDGSTAAAAADPPSRRLDADGFPCWLASADLAVMCECVALLQERRASPDEQSSALTGKWHRTKERKLMRRMALADNPNSPYTDPEVLLDAVLRYLPPTQHVGLRAFIRALPLSLTVFLPVPDAHRLFRNAPTKVQLFEYRKRNNLRLLRIGVPLPEGVLRSTYTVEEIMFMMASELPLGRTRSSMDLFSRLPYGARETVRLRHHHIADIAEQYPQYFIVVHQDAEAKLKHTSRIQLIQMPPAPTTLADTDWDASGVEDAAQMEAAVEQDHALLARELPQPLLDELTLVSKR</sequence>